<evidence type="ECO:0000313" key="2">
    <source>
        <dbReference type="Proteomes" id="UP000807469"/>
    </source>
</evidence>
<sequence>MPLSVLDLPTELVIEISAHSNNPQLPLVCRSLRDIIYSTPSLWSFIYIGKKQQTRGGHAFLDRRLERGATCPLDIVIQDSDLVGKTISWTRLASHRDRIRSLSINTDSWILTGRILHAVLLDPPPPSHPSLRRLDLRFDAYNGMSINYNLPMDPSTLLGPIANLFPALTTLVLPNLRRCTIIPGSPLQSLKTIILDGPMSMRVRWDVPNIHLFAQLLCQLPNLETLWCKEHGMSTFENSSYHPISSPVQLPLLVPKLTKLAMTVPGFGVRLLQAIEAPALQDLHLDGTRDDEADEDLVAWLESHPRTIHSALQVTASRSPLLRRLALVRAYLPREAWEWILGCTSHDTNLPFPHLVSIAVRQMEAVKWEVTNAVDDALMELYAKKGRLILRRFAYLASEPQLRGVALHQFINGVTIAQVPPDEIFELELDGTFGVDTKERLEDLLLTKGVRVILHEEPPQRKSWWTLGRDIDPTEADSY</sequence>
<dbReference type="Proteomes" id="UP000807469">
    <property type="component" value="Unassembled WGS sequence"/>
</dbReference>
<organism evidence="1 2">
    <name type="scientific">Pholiota conissans</name>
    <dbReference type="NCBI Taxonomy" id="109636"/>
    <lineage>
        <taxon>Eukaryota</taxon>
        <taxon>Fungi</taxon>
        <taxon>Dikarya</taxon>
        <taxon>Basidiomycota</taxon>
        <taxon>Agaricomycotina</taxon>
        <taxon>Agaricomycetes</taxon>
        <taxon>Agaricomycetidae</taxon>
        <taxon>Agaricales</taxon>
        <taxon>Agaricineae</taxon>
        <taxon>Strophariaceae</taxon>
        <taxon>Pholiota</taxon>
    </lineage>
</organism>
<protein>
    <recommendedName>
        <fullName evidence="3">F-box domain-containing protein</fullName>
    </recommendedName>
</protein>
<dbReference type="SUPFAM" id="SSF52047">
    <property type="entry name" value="RNI-like"/>
    <property type="match status" value="1"/>
</dbReference>
<keyword evidence="2" id="KW-1185">Reference proteome</keyword>
<dbReference type="EMBL" id="MU155137">
    <property type="protein sequence ID" value="KAF9485238.1"/>
    <property type="molecule type" value="Genomic_DNA"/>
</dbReference>
<name>A0A9P5ZBX4_9AGAR</name>
<reference evidence="1" key="1">
    <citation type="submission" date="2020-11" db="EMBL/GenBank/DDBJ databases">
        <authorList>
            <consortium name="DOE Joint Genome Institute"/>
            <person name="Ahrendt S."/>
            <person name="Riley R."/>
            <person name="Andreopoulos W."/>
            <person name="Labutti K."/>
            <person name="Pangilinan J."/>
            <person name="Ruiz-Duenas F.J."/>
            <person name="Barrasa J.M."/>
            <person name="Sanchez-Garcia M."/>
            <person name="Camarero S."/>
            <person name="Miyauchi S."/>
            <person name="Serrano A."/>
            <person name="Linde D."/>
            <person name="Babiker R."/>
            <person name="Drula E."/>
            <person name="Ayuso-Fernandez I."/>
            <person name="Pacheco R."/>
            <person name="Padilla G."/>
            <person name="Ferreira P."/>
            <person name="Barriuso J."/>
            <person name="Kellner H."/>
            <person name="Castanera R."/>
            <person name="Alfaro M."/>
            <person name="Ramirez L."/>
            <person name="Pisabarro A.G."/>
            <person name="Kuo A."/>
            <person name="Tritt A."/>
            <person name="Lipzen A."/>
            <person name="He G."/>
            <person name="Yan M."/>
            <person name="Ng V."/>
            <person name="Cullen D."/>
            <person name="Martin F."/>
            <person name="Rosso M.-N."/>
            <person name="Henrissat B."/>
            <person name="Hibbett D."/>
            <person name="Martinez A.T."/>
            <person name="Grigoriev I.V."/>
        </authorList>
    </citation>
    <scope>NUCLEOTIDE SEQUENCE</scope>
    <source>
        <strain evidence="1">CIRM-BRFM 674</strain>
    </source>
</reference>
<evidence type="ECO:0000313" key="1">
    <source>
        <dbReference type="EMBL" id="KAF9485238.1"/>
    </source>
</evidence>
<dbReference type="OrthoDB" id="3039061at2759"/>
<gene>
    <name evidence="1" type="ORF">BDN70DRAFT_871648</name>
</gene>
<dbReference type="AlphaFoldDB" id="A0A9P5ZBX4"/>
<comment type="caution">
    <text evidence="1">The sequence shown here is derived from an EMBL/GenBank/DDBJ whole genome shotgun (WGS) entry which is preliminary data.</text>
</comment>
<dbReference type="Gene3D" id="3.80.10.10">
    <property type="entry name" value="Ribonuclease Inhibitor"/>
    <property type="match status" value="1"/>
</dbReference>
<proteinExistence type="predicted"/>
<accession>A0A9P5ZBX4</accession>
<evidence type="ECO:0008006" key="3">
    <source>
        <dbReference type="Google" id="ProtNLM"/>
    </source>
</evidence>
<dbReference type="InterPro" id="IPR032675">
    <property type="entry name" value="LRR_dom_sf"/>
</dbReference>